<dbReference type="Pfam" id="PF00652">
    <property type="entry name" value="Ricin_B_lectin"/>
    <property type="match status" value="1"/>
</dbReference>
<evidence type="ECO:0000256" key="6">
    <source>
        <dbReference type="PROSITE-ProRule" id="PRU01031"/>
    </source>
</evidence>
<evidence type="ECO:0000256" key="3">
    <source>
        <dbReference type="ARBA" id="ARBA00022801"/>
    </source>
</evidence>
<dbReference type="EMBL" id="PIYS01000023">
    <property type="protein sequence ID" value="PKF70659.1"/>
    <property type="molecule type" value="Genomic_DNA"/>
</dbReference>
<dbReference type="Pfam" id="PF10462">
    <property type="entry name" value="Peptidase_M66"/>
    <property type="match status" value="1"/>
</dbReference>
<dbReference type="SMART" id="SM00458">
    <property type="entry name" value="RICIN"/>
    <property type="match status" value="1"/>
</dbReference>
<dbReference type="InterPro" id="IPR019503">
    <property type="entry name" value="Peptidase_M66_dom"/>
</dbReference>
<reference evidence="10" key="1">
    <citation type="submission" date="2017-12" db="EMBL/GenBank/DDBJ databases">
        <authorList>
            <person name="Yu X.-Y."/>
        </authorList>
    </citation>
    <scope>NUCLEOTIDE SEQUENCE [LARGE SCALE GENOMIC DNA]</scope>
    <source>
        <strain evidence="10">ZYSR67-Z</strain>
    </source>
</reference>
<feature type="compositionally biased region" description="Pro residues" evidence="7">
    <location>
        <begin position="32"/>
        <end position="70"/>
    </location>
</feature>
<dbReference type="PANTHER" id="PTHR39540">
    <property type="match status" value="1"/>
</dbReference>
<dbReference type="InterPro" id="IPR000772">
    <property type="entry name" value="Ricin_B_lectin"/>
</dbReference>
<feature type="active site" evidence="6">
    <location>
        <position position="413"/>
    </location>
</feature>
<organism evidence="9 10">
    <name type="scientific">Pseudomonas fluvialis</name>
    <dbReference type="NCBI Taxonomy" id="1793966"/>
    <lineage>
        <taxon>Bacteria</taxon>
        <taxon>Pseudomonadati</taxon>
        <taxon>Pseudomonadota</taxon>
        <taxon>Gammaproteobacteria</taxon>
        <taxon>Pseudomonadales</taxon>
        <taxon>Pseudomonadaceae</taxon>
        <taxon>Pseudomonas</taxon>
    </lineage>
</organism>
<feature type="binding site" evidence="6">
    <location>
        <position position="422"/>
    </location>
    <ligand>
        <name>Zn(2+)</name>
        <dbReference type="ChEBI" id="CHEBI:29105"/>
        <note>catalytic</note>
    </ligand>
</feature>
<name>A0A2I0CND1_9PSED</name>
<feature type="binding site" evidence="6">
    <location>
        <position position="412"/>
    </location>
    <ligand>
        <name>Zn(2+)</name>
        <dbReference type="ChEBI" id="CHEBI:29105"/>
        <note>catalytic</note>
    </ligand>
</feature>
<keyword evidence="9" id="KW-0808">Transferase</keyword>
<evidence type="ECO:0000313" key="10">
    <source>
        <dbReference type="Proteomes" id="UP000242861"/>
    </source>
</evidence>
<gene>
    <name evidence="9" type="ORF">CW360_12700</name>
</gene>
<dbReference type="Pfam" id="PF12561">
    <property type="entry name" value="TagA"/>
    <property type="match status" value="1"/>
</dbReference>
<evidence type="ECO:0000256" key="7">
    <source>
        <dbReference type="SAM" id="MobiDB-lite"/>
    </source>
</evidence>
<feature type="region of interest" description="Disordered" evidence="7">
    <location>
        <begin position="23"/>
        <end position="96"/>
    </location>
</feature>
<feature type="domain" description="Peptidase M66" evidence="8">
    <location>
        <begin position="260"/>
        <end position="515"/>
    </location>
</feature>
<proteinExistence type="predicted"/>
<evidence type="ECO:0000256" key="5">
    <source>
        <dbReference type="ARBA" id="ARBA00023049"/>
    </source>
</evidence>
<evidence type="ECO:0000256" key="2">
    <source>
        <dbReference type="ARBA" id="ARBA00022723"/>
    </source>
</evidence>
<dbReference type="AlphaFoldDB" id="A0A2I0CND1"/>
<keyword evidence="5 6" id="KW-0482">Metalloprotease</keyword>
<keyword evidence="3 6" id="KW-0378">Hydrolase</keyword>
<dbReference type="GO" id="GO:0016740">
    <property type="term" value="F:transferase activity"/>
    <property type="evidence" value="ECO:0007669"/>
    <property type="project" value="UniProtKB-KW"/>
</dbReference>
<evidence type="ECO:0000256" key="1">
    <source>
        <dbReference type="ARBA" id="ARBA00022670"/>
    </source>
</evidence>
<dbReference type="GO" id="GO:0006508">
    <property type="term" value="P:proteolysis"/>
    <property type="evidence" value="ECO:0007669"/>
    <property type="project" value="UniProtKB-UniRule"/>
</dbReference>
<dbReference type="Proteomes" id="UP000242861">
    <property type="component" value="Unassembled WGS sequence"/>
</dbReference>
<keyword evidence="4 6" id="KW-0862">Zinc</keyword>
<dbReference type="Gene3D" id="2.80.10.50">
    <property type="match status" value="1"/>
</dbReference>
<dbReference type="GO" id="GO:0004222">
    <property type="term" value="F:metalloendopeptidase activity"/>
    <property type="evidence" value="ECO:0007669"/>
    <property type="project" value="UniProtKB-UniRule"/>
</dbReference>
<dbReference type="PROSITE" id="PS50231">
    <property type="entry name" value="RICIN_B_LECTIN"/>
    <property type="match status" value="1"/>
</dbReference>
<dbReference type="InterPro" id="IPR051256">
    <property type="entry name" value="Dictomallein"/>
</dbReference>
<dbReference type="PRINTS" id="PR01217">
    <property type="entry name" value="PRICHEXTENSN"/>
</dbReference>
<feature type="binding site" evidence="6">
    <location>
        <position position="416"/>
    </location>
    <ligand>
        <name>Zn(2+)</name>
        <dbReference type="ChEBI" id="CHEBI:29105"/>
        <note>catalytic</note>
    </ligand>
</feature>
<comment type="cofactor">
    <cofactor evidence="6">
        <name>Zn(2+)</name>
        <dbReference type="ChEBI" id="CHEBI:29105"/>
    </cofactor>
    <text evidence="6">Binds 1 zinc ion per subunit.</text>
</comment>
<comment type="caution">
    <text evidence="9">The sequence shown here is derived from an EMBL/GenBank/DDBJ whole genome shotgun (WGS) entry which is preliminary data.</text>
</comment>
<keyword evidence="1 6" id="KW-0645">Protease</keyword>
<feature type="compositionally biased region" description="Pro residues" evidence="7">
    <location>
        <begin position="77"/>
        <end position="92"/>
    </location>
</feature>
<sequence length="942" mass="101977">MWRQALLLIGLLNLAGCLDLGGGGGGSDAPPRKPPVSEPQPPLPPPQPPEPPLTPEPPPTPEPPVTPPSEPEAEPEQPTPPVEPPSVPPPADSFPEPQAAVIDEINALGFYDQTADGQERPLRNDLDGNLPAMLQFVQSHSLDPQGNEARKMPRLTSEREALLLVTPDNALQPAPRQLQVQVLVDGQAKGELTLNPPEQLPWADRSGTDNRPDVVYSRRAWSVLLPWDWVVPGMTLQLRDDQGRRGARGAEAFDFAPPAQLVVQAIRLGMLTPPLAENGHWFLNQPAKAATDYFQTVPIARLIASQYEDVQLSRVMVASGVIYDTASAGTGDVYSGDMRENTAKSTFSTGINLANLGVTSAGMASQENPHLTQAAVIHHARGVYSNGVVSHGLSGGNGILTLYSSVGNEFSHEIGHHYGLGHYPGQQGDNYFWAGHHHDSGWGYIGHRKRMRANLHWTRAKNAGLAGMPVYADAYSFGSDAMSGGHYASSLSSYTHYTGYSTQLKIQPSLNKAVASADSPTGYRKWDETTRCMEVFDARVPNSTRIWYNRADGKYLAPRRQGVAVFTLLGGYDPVANSAVLYPPLRGNWGHVFDLPGVAAHASGKQCWLEVGFAGGRSQQIAVAPLRLGSNANKLHINLAQDEQPLRATLHCQDNPASPAQQLAEVDFPQGLPAMPAPIIVGQEQGYSALRREELPRLQAALEALAKQSAPNLHGEARLLYDSYVEHRQELSALAQQVVQRIETQRQHALRLNRWLDAYGARLADSPAAREALEALLQRLQLASTPLLPAAQSFTLGSGHCVQVEQVDGQWRPYVADKAQCTGSRAELWLTDASGRLRSALRPELCLTASNDISLSTCNSLQDSQSWDFSALPQLKYAGRCADLSGGFLSNGRGKLIMYGCTGGANQKWYGLSLNDNPLLPLVANRHAALLLDYSASRGATP</sequence>
<dbReference type="PANTHER" id="PTHR39540:SF1">
    <property type="entry name" value="DICTOMALLEIN-1-RELATED"/>
    <property type="match status" value="1"/>
</dbReference>
<evidence type="ECO:0000259" key="8">
    <source>
        <dbReference type="PROSITE" id="PS51694"/>
    </source>
</evidence>
<keyword evidence="2 6" id="KW-0479">Metal-binding</keyword>
<dbReference type="InterPro" id="IPR035992">
    <property type="entry name" value="Ricin_B-like_lectins"/>
</dbReference>
<evidence type="ECO:0000313" key="9">
    <source>
        <dbReference type="EMBL" id="PKF70659.1"/>
    </source>
</evidence>
<dbReference type="GO" id="GO:0046872">
    <property type="term" value="F:metal ion binding"/>
    <property type="evidence" value="ECO:0007669"/>
    <property type="project" value="UniProtKB-UniRule"/>
</dbReference>
<dbReference type="InterPro" id="IPR022218">
    <property type="entry name" value="TagA_dom"/>
</dbReference>
<dbReference type="RefSeq" id="WP_101193951.1">
    <property type="nucleotide sequence ID" value="NZ_PIYS01000023.1"/>
</dbReference>
<protein>
    <submittedName>
        <fullName evidence="9">Glycosyl transferase</fullName>
    </submittedName>
</protein>
<dbReference type="PROSITE" id="PS51694">
    <property type="entry name" value="PEPTIDASE_M66"/>
    <property type="match status" value="1"/>
</dbReference>
<accession>A0A2I0CND1</accession>
<dbReference type="SUPFAM" id="SSF50370">
    <property type="entry name" value="Ricin B-like lectins"/>
    <property type="match status" value="1"/>
</dbReference>
<evidence type="ECO:0000256" key="4">
    <source>
        <dbReference type="ARBA" id="ARBA00022833"/>
    </source>
</evidence>